<dbReference type="SUPFAM" id="SSF51197">
    <property type="entry name" value="Clavaminate synthase-like"/>
    <property type="match status" value="1"/>
</dbReference>
<gene>
    <name evidence="1" type="ORF">F4Y08_05140</name>
</gene>
<reference evidence="1" key="1">
    <citation type="submission" date="2019-09" db="EMBL/GenBank/DDBJ databases">
        <title>Characterisation of the sponge microbiome using genome-centric metagenomics.</title>
        <authorList>
            <person name="Engelberts J.P."/>
            <person name="Robbins S.J."/>
            <person name="De Goeij J.M."/>
            <person name="Aranda M."/>
            <person name="Bell S.C."/>
            <person name="Webster N.S."/>
        </authorList>
    </citation>
    <scope>NUCLEOTIDE SEQUENCE</scope>
    <source>
        <strain evidence="1">SB0662_bin_9</strain>
    </source>
</reference>
<protein>
    <submittedName>
        <fullName evidence="1">Phytanoyl-CoA dioxygenase family protein</fullName>
    </submittedName>
</protein>
<dbReference type="AlphaFoldDB" id="A0A6B1DRC8"/>
<name>A0A6B1DRC8_9CHLR</name>
<dbReference type="Pfam" id="PF05721">
    <property type="entry name" value="PhyH"/>
    <property type="match status" value="1"/>
</dbReference>
<accession>A0A6B1DRC8</accession>
<dbReference type="GO" id="GO:0016706">
    <property type="term" value="F:2-oxoglutarate-dependent dioxygenase activity"/>
    <property type="evidence" value="ECO:0007669"/>
    <property type="project" value="UniProtKB-ARBA"/>
</dbReference>
<keyword evidence="1" id="KW-0560">Oxidoreductase</keyword>
<comment type="caution">
    <text evidence="1">The sequence shown here is derived from an EMBL/GenBank/DDBJ whole genome shotgun (WGS) entry which is preliminary data.</text>
</comment>
<sequence length="284" mass="32676">MLTTNQMAWFAARGFLRFDNLVPADLNRRVMDAFDAGPVARPAAGLPLSEVYAPGSPLDDLMHLPEIQGIVQSLVGPDPLFDHHAVHIRQPNEGRAQGLHGDAIIDTRMHFDIQLMYFPHDTPLEMGGTLLLPGSQFRRINESDIARYQNFVGQIPMVCEAGTVLALHHGIWHCGRRNQTDRVRYMFKIRLNPRVRQHRLWNTDDLDNQMRADPVTNLEARNRTEENIYSILSRPEPWYEFPVGRLEIVNRVKFWRFLTGSNTFDLSYWLTRLENQPENLALAA</sequence>
<dbReference type="EMBL" id="VXPY01000032">
    <property type="protein sequence ID" value="MYD89711.1"/>
    <property type="molecule type" value="Genomic_DNA"/>
</dbReference>
<dbReference type="InterPro" id="IPR008775">
    <property type="entry name" value="Phytyl_CoA_dOase-like"/>
</dbReference>
<evidence type="ECO:0000313" key="1">
    <source>
        <dbReference type="EMBL" id="MYD89711.1"/>
    </source>
</evidence>
<proteinExistence type="predicted"/>
<organism evidence="1">
    <name type="scientific">Caldilineaceae bacterium SB0662_bin_9</name>
    <dbReference type="NCBI Taxonomy" id="2605258"/>
    <lineage>
        <taxon>Bacteria</taxon>
        <taxon>Bacillati</taxon>
        <taxon>Chloroflexota</taxon>
        <taxon>Caldilineae</taxon>
        <taxon>Caldilineales</taxon>
        <taxon>Caldilineaceae</taxon>
    </lineage>
</organism>
<keyword evidence="1" id="KW-0223">Dioxygenase</keyword>
<dbReference type="Gene3D" id="2.60.120.620">
    <property type="entry name" value="q2cbj1_9rhob like domain"/>
    <property type="match status" value="1"/>
</dbReference>